<evidence type="ECO:0000313" key="2">
    <source>
        <dbReference type="EMBL" id="TNN78811.1"/>
    </source>
</evidence>
<name>A0A4Z2ILZ5_9TELE</name>
<keyword evidence="3" id="KW-1185">Reference proteome</keyword>
<proteinExistence type="predicted"/>
<dbReference type="AlphaFoldDB" id="A0A4Z2ILZ5"/>
<accession>A0A4Z2ILZ5</accession>
<evidence type="ECO:0000313" key="3">
    <source>
        <dbReference type="Proteomes" id="UP000314294"/>
    </source>
</evidence>
<feature type="compositionally biased region" description="Polar residues" evidence="1">
    <location>
        <begin position="91"/>
        <end position="100"/>
    </location>
</feature>
<feature type="compositionally biased region" description="Basic and acidic residues" evidence="1">
    <location>
        <begin position="33"/>
        <end position="82"/>
    </location>
</feature>
<sequence length="140" mass="16139">MGGRNHNPYPQGSFEVSSHNRMKPASRHRKGKARELGWHQEKPVVGEEMGGREEGGEERSRTHPPVREREAERQPQRGRERGFPTARSIPLQKTTRCTNKGQEKSFIQLLRGYPTAPRETPWSRVSVALRQRMLVSSFIR</sequence>
<feature type="compositionally biased region" description="Basic residues" evidence="1">
    <location>
        <begin position="20"/>
        <end position="32"/>
    </location>
</feature>
<dbReference type="EMBL" id="SRLO01000070">
    <property type="protein sequence ID" value="TNN78811.1"/>
    <property type="molecule type" value="Genomic_DNA"/>
</dbReference>
<dbReference type="Proteomes" id="UP000314294">
    <property type="component" value="Unassembled WGS sequence"/>
</dbReference>
<feature type="compositionally biased region" description="Polar residues" evidence="1">
    <location>
        <begin position="8"/>
        <end position="19"/>
    </location>
</feature>
<comment type="caution">
    <text evidence="2">The sequence shown here is derived from an EMBL/GenBank/DDBJ whole genome shotgun (WGS) entry which is preliminary data.</text>
</comment>
<gene>
    <name evidence="2" type="ORF">EYF80_010981</name>
</gene>
<protein>
    <submittedName>
        <fullName evidence="2">Uncharacterized protein</fullName>
    </submittedName>
</protein>
<organism evidence="2 3">
    <name type="scientific">Liparis tanakae</name>
    <name type="common">Tanaka's snailfish</name>
    <dbReference type="NCBI Taxonomy" id="230148"/>
    <lineage>
        <taxon>Eukaryota</taxon>
        <taxon>Metazoa</taxon>
        <taxon>Chordata</taxon>
        <taxon>Craniata</taxon>
        <taxon>Vertebrata</taxon>
        <taxon>Euteleostomi</taxon>
        <taxon>Actinopterygii</taxon>
        <taxon>Neopterygii</taxon>
        <taxon>Teleostei</taxon>
        <taxon>Neoteleostei</taxon>
        <taxon>Acanthomorphata</taxon>
        <taxon>Eupercaria</taxon>
        <taxon>Perciformes</taxon>
        <taxon>Cottioidei</taxon>
        <taxon>Cottales</taxon>
        <taxon>Liparidae</taxon>
        <taxon>Liparis</taxon>
    </lineage>
</organism>
<evidence type="ECO:0000256" key="1">
    <source>
        <dbReference type="SAM" id="MobiDB-lite"/>
    </source>
</evidence>
<feature type="region of interest" description="Disordered" evidence="1">
    <location>
        <begin position="1"/>
        <end position="100"/>
    </location>
</feature>
<reference evidence="2 3" key="1">
    <citation type="submission" date="2019-03" db="EMBL/GenBank/DDBJ databases">
        <title>First draft genome of Liparis tanakae, snailfish: a comprehensive survey of snailfish specific genes.</title>
        <authorList>
            <person name="Kim W."/>
            <person name="Song I."/>
            <person name="Jeong J.-H."/>
            <person name="Kim D."/>
            <person name="Kim S."/>
            <person name="Ryu S."/>
            <person name="Song J.Y."/>
            <person name="Lee S.K."/>
        </authorList>
    </citation>
    <scope>NUCLEOTIDE SEQUENCE [LARGE SCALE GENOMIC DNA]</scope>
    <source>
        <tissue evidence="2">Muscle</tissue>
    </source>
</reference>